<proteinExistence type="predicted"/>
<sequence length="380" mass="43410">MPPQFRIDLHCAYHQGLGHDIDCCFALIHAIQDFIDQGLVYLGQPSVNTNPLLAHTTHIVPLPLSGIHHMYFVQDDIIHMLSWDDGLPKPIVLDDGYEIMGTVRAYDNTQMEVIGTFTIDLMIGLTIFSILFEKVMFIHERQVIAVQPTKDVISSSKLLLHISHNDDDLLLIGFTFNEVQALMIQDFYRDFVAMSFDQHNNTLLLDMMRDMSFLPKDDVRYMASLHKDRVRACLFGISFDYLIFPYTFSLANYFVRGLVVQPRIKKIEIEPAYMINGVVPHDEYRDEMDMLGINATQCEFGVSVIEFTKKVQTFPAHELLAFIILTTNMYEGIVGPVKGVSDFVDPLLFFDILSGFVTCPNYVSNASIMDLSIYKYSLVF</sequence>
<comment type="caution">
    <text evidence="2">The sequence shown here is derived from an EMBL/GenBank/DDBJ whole genome shotgun (WGS) entry which is preliminary data.</text>
</comment>
<dbReference type="Proteomes" id="UP000288805">
    <property type="component" value="Unassembled WGS sequence"/>
</dbReference>
<gene>
    <name evidence="2" type="ORF">CK203_060477</name>
</gene>
<name>A0A438GJV3_VITVI</name>
<accession>A0A438GJV3</accession>
<evidence type="ECO:0000256" key="1">
    <source>
        <dbReference type="SAM" id="Phobius"/>
    </source>
</evidence>
<dbReference type="AlphaFoldDB" id="A0A438GJV3"/>
<keyword evidence="1" id="KW-1133">Transmembrane helix</keyword>
<evidence type="ECO:0000313" key="3">
    <source>
        <dbReference type="Proteomes" id="UP000288805"/>
    </source>
</evidence>
<protein>
    <submittedName>
        <fullName evidence="2">Uncharacterized protein</fullName>
    </submittedName>
</protein>
<dbReference type="EMBL" id="QGNW01000414">
    <property type="protein sequence ID" value="RVW72444.1"/>
    <property type="molecule type" value="Genomic_DNA"/>
</dbReference>
<organism evidence="2 3">
    <name type="scientific">Vitis vinifera</name>
    <name type="common">Grape</name>
    <dbReference type="NCBI Taxonomy" id="29760"/>
    <lineage>
        <taxon>Eukaryota</taxon>
        <taxon>Viridiplantae</taxon>
        <taxon>Streptophyta</taxon>
        <taxon>Embryophyta</taxon>
        <taxon>Tracheophyta</taxon>
        <taxon>Spermatophyta</taxon>
        <taxon>Magnoliopsida</taxon>
        <taxon>eudicotyledons</taxon>
        <taxon>Gunneridae</taxon>
        <taxon>Pentapetalae</taxon>
        <taxon>rosids</taxon>
        <taxon>Vitales</taxon>
        <taxon>Vitaceae</taxon>
        <taxon>Viteae</taxon>
        <taxon>Vitis</taxon>
    </lineage>
</organism>
<feature type="transmembrane region" description="Helical" evidence="1">
    <location>
        <begin position="232"/>
        <end position="255"/>
    </location>
</feature>
<keyword evidence="1" id="KW-0812">Transmembrane</keyword>
<evidence type="ECO:0000313" key="2">
    <source>
        <dbReference type="EMBL" id="RVW72444.1"/>
    </source>
</evidence>
<keyword evidence="1" id="KW-0472">Membrane</keyword>
<reference evidence="2 3" key="1">
    <citation type="journal article" date="2018" name="PLoS Genet.">
        <title>Population sequencing reveals clonal diversity and ancestral inbreeding in the grapevine cultivar Chardonnay.</title>
        <authorList>
            <person name="Roach M.J."/>
            <person name="Johnson D.L."/>
            <person name="Bohlmann J."/>
            <person name="van Vuuren H.J."/>
            <person name="Jones S.J."/>
            <person name="Pretorius I.S."/>
            <person name="Schmidt S.A."/>
            <person name="Borneman A.R."/>
        </authorList>
    </citation>
    <scope>NUCLEOTIDE SEQUENCE [LARGE SCALE GENOMIC DNA]</scope>
    <source>
        <strain evidence="3">cv. Chardonnay</strain>
        <tissue evidence="2">Leaf</tissue>
    </source>
</reference>
<feature type="transmembrane region" description="Helical" evidence="1">
    <location>
        <begin position="113"/>
        <end position="132"/>
    </location>
</feature>